<gene>
    <name evidence="2" type="ORF">AXG93_1335s1100</name>
</gene>
<evidence type="ECO:0000313" key="3">
    <source>
        <dbReference type="Proteomes" id="UP000077202"/>
    </source>
</evidence>
<organism evidence="2 3">
    <name type="scientific">Marchantia polymorpha subsp. ruderalis</name>
    <dbReference type="NCBI Taxonomy" id="1480154"/>
    <lineage>
        <taxon>Eukaryota</taxon>
        <taxon>Viridiplantae</taxon>
        <taxon>Streptophyta</taxon>
        <taxon>Embryophyta</taxon>
        <taxon>Marchantiophyta</taxon>
        <taxon>Marchantiopsida</taxon>
        <taxon>Marchantiidae</taxon>
        <taxon>Marchantiales</taxon>
        <taxon>Marchantiaceae</taxon>
        <taxon>Marchantia</taxon>
    </lineage>
</organism>
<reference evidence="2" key="1">
    <citation type="submission" date="2016-03" db="EMBL/GenBank/DDBJ databases">
        <title>Mechanisms controlling the formation of the plant cell surface in tip-growing cells are functionally conserved among land plants.</title>
        <authorList>
            <person name="Honkanen S."/>
            <person name="Jones V.A."/>
            <person name="Morieri G."/>
            <person name="Champion C."/>
            <person name="Hetherington A.J."/>
            <person name="Kelly S."/>
            <person name="Saint-Marcoux D."/>
            <person name="Proust H."/>
            <person name="Prescott H."/>
            <person name="Dolan L."/>
        </authorList>
    </citation>
    <scope>NUCLEOTIDE SEQUENCE [LARGE SCALE GENOMIC DNA]</scope>
    <source>
        <tissue evidence="2">Whole gametophyte</tissue>
    </source>
</reference>
<proteinExistence type="predicted"/>
<dbReference type="AlphaFoldDB" id="A0A176W6F9"/>
<feature type="region of interest" description="Disordered" evidence="1">
    <location>
        <begin position="1"/>
        <end position="40"/>
    </location>
</feature>
<protein>
    <submittedName>
        <fullName evidence="2">Uncharacterized protein</fullName>
    </submittedName>
</protein>
<dbReference type="EMBL" id="LVLJ01001708">
    <property type="protein sequence ID" value="OAE28619.1"/>
    <property type="molecule type" value="Genomic_DNA"/>
</dbReference>
<sequence length="75" mass="8340">MSVEVLHCAEEKGRKRKKKREGRNQKGGGGANGDHLQQKERSEEVCITLIPDAMRSGSTGPRFPSAVIFGLWFQI</sequence>
<name>A0A176W6F9_MARPO</name>
<comment type="caution">
    <text evidence="2">The sequence shown here is derived from an EMBL/GenBank/DDBJ whole genome shotgun (WGS) entry which is preliminary data.</text>
</comment>
<dbReference type="Proteomes" id="UP000077202">
    <property type="component" value="Unassembled WGS sequence"/>
</dbReference>
<accession>A0A176W6F9</accession>
<evidence type="ECO:0000313" key="2">
    <source>
        <dbReference type="EMBL" id="OAE28619.1"/>
    </source>
</evidence>
<evidence type="ECO:0000256" key="1">
    <source>
        <dbReference type="SAM" id="MobiDB-lite"/>
    </source>
</evidence>
<keyword evidence="3" id="KW-1185">Reference proteome</keyword>